<proteinExistence type="predicted"/>
<keyword evidence="2" id="KW-0176">Collagen</keyword>
<organism evidence="2">
    <name type="scientific">Nothobranchius furzeri</name>
    <name type="common">Turquoise killifish</name>
    <dbReference type="NCBI Taxonomy" id="105023"/>
    <lineage>
        <taxon>Eukaryota</taxon>
        <taxon>Metazoa</taxon>
        <taxon>Chordata</taxon>
        <taxon>Craniata</taxon>
        <taxon>Vertebrata</taxon>
        <taxon>Euteleostomi</taxon>
        <taxon>Actinopterygii</taxon>
        <taxon>Neopterygii</taxon>
        <taxon>Teleostei</taxon>
        <taxon>Neoteleostei</taxon>
        <taxon>Acanthomorphata</taxon>
        <taxon>Ovalentaria</taxon>
        <taxon>Atherinomorphae</taxon>
        <taxon>Cyprinodontiformes</taxon>
        <taxon>Nothobranchiidae</taxon>
        <taxon>Nothobranchius</taxon>
    </lineage>
</organism>
<gene>
    <name evidence="2" type="primary">COL14A1</name>
</gene>
<evidence type="ECO:0000313" key="2">
    <source>
        <dbReference type="EMBL" id="SBP58188.1"/>
    </source>
</evidence>
<reference evidence="2" key="2">
    <citation type="submission" date="2016-06" db="EMBL/GenBank/DDBJ databases">
        <title>The genome of a short-lived fish provides insights into sex chromosome evolution and the genetic control of aging.</title>
        <authorList>
            <person name="Reichwald K."/>
            <person name="Felder M."/>
            <person name="Petzold A."/>
            <person name="Koch P."/>
            <person name="Groth M."/>
            <person name="Platzer M."/>
        </authorList>
    </citation>
    <scope>NUCLEOTIDE SEQUENCE</scope>
    <source>
        <tissue evidence="2">Brain</tissue>
    </source>
</reference>
<feature type="signal peptide" evidence="1">
    <location>
        <begin position="1"/>
        <end position="21"/>
    </location>
</feature>
<protein>
    <submittedName>
        <fullName evidence="2">Collagen, type XIV, alpha 1</fullName>
    </submittedName>
</protein>
<dbReference type="GO" id="GO:0005581">
    <property type="term" value="C:collagen trimer"/>
    <property type="evidence" value="ECO:0007669"/>
    <property type="project" value="UniProtKB-KW"/>
</dbReference>
<dbReference type="AlphaFoldDB" id="A0A1A8AU21"/>
<keyword evidence="1" id="KW-0732">Signal</keyword>
<accession>A0A1A8AU21</accession>
<evidence type="ECO:0000256" key="1">
    <source>
        <dbReference type="SAM" id="SignalP"/>
    </source>
</evidence>
<dbReference type="EMBL" id="HADY01019703">
    <property type="protein sequence ID" value="SBP58188.1"/>
    <property type="molecule type" value="Transcribed_RNA"/>
</dbReference>
<feature type="chain" id="PRO_5008366024" evidence="1">
    <location>
        <begin position="22"/>
        <end position="143"/>
    </location>
</feature>
<name>A0A1A8AU21_NOTFU</name>
<sequence>MAWRSLLILVFLFLLLLPSWSFMLTRTKPLRNTVSMVMGLVHLCLGLPLTSAPPVWLGVGVPRCPVDCLGKQKVRISLTSALSPQSNYRPASSKTTERWRRMTLTATTSPTTQPRNLSPQTTLHSHLMTSNCGLPGCTAARGA</sequence>
<reference evidence="2" key="1">
    <citation type="submission" date="2016-05" db="EMBL/GenBank/DDBJ databases">
        <authorList>
            <person name="Lavstsen T."/>
            <person name="Jespersen J.S."/>
        </authorList>
    </citation>
    <scope>NUCLEOTIDE SEQUENCE</scope>
    <source>
        <tissue evidence="2">Brain</tissue>
    </source>
</reference>